<dbReference type="FunFam" id="1.25.40.10:FF:000060">
    <property type="entry name" value="Golgi to ER traffic protein 4 homolog"/>
    <property type="match status" value="1"/>
</dbReference>
<dbReference type="Pfam" id="PF04190">
    <property type="entry name" value="GET4"/>
    <property type="match status" value="1"/>
</dbReference>
<proteinExistence type="inferred from homology"/>
<dbReference type="Ensembl" id="ENSCSAVT00000011797.1">
    <property type="protein sequence ID" value="ENSCSAVP00000011661.1"/>
    <property type="gene ID" value="ENSCSAVG00000006834.1"/>
</dbReference>
<accession>H2Z249</accession>
<dbReference type="PANTHER" id="PTHR12875:SF0">
    <property type="entry name" value="GOLGI TO ER TRAFFIC PROTEIN 4 HOMOLOG"/>
    <property type="match status" value="1"/>
</dbReference>
<dbReference type="STRING" id="51511.ENSCSAVP00000011661"/>
<name>H2Z249_CIOSA</name>
<dbReference type="GO" id="GO:0045048">
    <property type="term" value="P:protein insertion into ER membrane"/>
    <property type="evidence" value="ECO:0007669"/>
    <property type="project" value="InterPro"/>
</dbReference>
<protein>
    <recommendedName>
        <fullName evidence="7">Golgi to ER traffic protein 4 homolog</fullName>
    </recommendedName>
</protein>
<dbReference type="PANTHER" id="PTHR12875">
    <property type="entry name" value="GOLGI TO ER TRAFFIC PROTEIN 4 HOMOLOG"/>
    <property type="match status" value="1"/>
</dbReference>
<evidence type="ECO:0008006" key="7">
    <source>
        <dbReference type="Google" id="ProtNLM"/>
    </source>
</evidence>
<evidence type="ECO:0000313" key="5">
    <source>
        <dbReference type="Ensembl" id="ENSCSAVP00000011661.1"/>
    </source>
</evidence>
<dbReference type="GO" id="GO:0071818">
    <property type="term" value="C:BAT3 complex"/>
    <property type="evidence" value="ECO:0007669"/>
    <property type="project" value="TreeGrafter"/>
</dbReference>
<evidence type="ECO:0000256" key="2">
    <source>
        <dbReference type="ARBA" id="ARBA00005351"/>
    </source>
</evidence>
<evidence type="ECO:0000313" key="6">
    <source>
        <dbReference type="Proteomes" id="UP000007875"/>
    </source>
</evidence>
<sequence length="326" mass="38041">FVLRFVIKMSSNSGGLERLKQKLNRNIEDGNHYEAHQLYNTLFYRLGGKNLHSEAQDLVATGAFYLFEHKKFGSAAQLCLLYVESLENHVRVVDGKRIDILGKMHATMPKELPELEAFESRVINWSLNIPESPKRGTRNLRHKFAMNYWEEKLYEDSRYHFLYSGDGKAFAKMLIEFAGYRGRPEEFDLFLTQAVLQTLCLNSSDYFDDCTVVAETLFQSYVELNPKISLKRPFAYPILNFLYFLLITIKKKHLPTFTFLCEVYQPSLRRDFENIRYLEKIGQEFFGVKSQSAKPGFFENLMQNLFVDDTPEPQDVKTTTSMTEED</sequence>
<keyword evidence="4" id="KW-0963">Cytoplasm</keyword>
<dbReference type="AlphaFoldDB" id="H2Z249"/>
<comment type="similarity">
    <text evidence="2">Belongs to the GET4 family.</text>
</comment>
<reference evidence="5" key="2">
    <citation type="submission" date="2025-08" db="UniProtKB">
        <authorList>
            <consortium name="Ensembl"/>
        </authorList>
    </citation>
    <scope>IDENTIFICATION</scope>
</reference>
<dbReference type="eggNOG" id="KOG3024">
    <property type="taxonomic scope" value="Eukaryota"/>
</dbReference>
<dbReference type="FunCoup" id="H2Z249">
    <property type="interactions" value="669"/>
</dbReference>
<reference evidence="5" key="3">
    <citation type="submission" date="2025-09" db="UniProtKB">
        <authorList>
            <consortium name="Ensembl"/>
        </authorList>
    </citation>
    <scope>IDENTIFICATION</scope>
</reference>
<keyword evidence="6" id="KW-1185">Reference proteome</keyword>
<dbReference type="GeneTree" id="ENSGT00390000015750"/>
<organism evidence="5 6">
    <name type="scientific">Ciona savignyi</name>
    <name type="common">Pacific transparent sea squirt</name>
    <dbReference type="NCBI Taxonomy" id="51511"/>
    <lineage>
        <taxon>Eukaryota</taxon>
        <taxon>Metazoa</taxon>
        <taxon>Chordata</taxon>
        <taxon>Tunicata</taxon>
        <taxon>Ascidiacea</taxon>
        <taxon>Phlebobranchia</taxon>
        <taxon>Cionidae</taxon>
        <taxon>Ciona</taxon>
    </lineage>
</organism>
<keyword evidence="3" id="KW-0813">Transport</keyword>
<dbReference type="HOGENOM" id="CLU_046061_2_0_1"/>
<dbReference type="InterPro" id="IPR011990">
    <property type="entry name" value="TPR-like_helical_dom_sf"/>
</dbReference>
<dbReference type="Proteomes" id="UP000007875">
    <property type="component" value="Unassembled WGS sequence"/>
</dbReference>
<dbReference type="OMA" id="LMDMMGM"/>
<comment type="subcellular location">
    <subcellularLocation>
        <location evidence="1">Cytoplasm</location>
        <location evidence="1">Cytosol</location>
    </subcellularLocation>
</comment>
<reference evidence="6" key="1">
    <citation type="submission" date="2003-08" db="EMBL/GenBank/DDBJ databases">
        <authorList>
            <person name="Birren B."/>
            <person name="Nusbaum C."/>
            <person name="Abebe A."/>
            <person name="Abouelleil A."/>
            <person name="Adekoya E."/>
            <person name="Ait-zahra M."/>
            <person name="Allen N."/>
            <person name="Allen T."/>
            <person name="An P."/>
            <person name="Anderson M."/>
            <person name="Anderson S."/>
            <person name="Arachchi H."/>
            <person name="Armbruster J."/>
            <person name="Bachantsang P."/>
            <person name="Baldwin J."/>
            <person name="Barry A."/>
            <person name="Bayul T."/>
            <person name="Blitshsteyn B."/>
            <person name="Bloom T."/>
            <person name="Blye J."/>
            <person name="Boguslavskiy L."/>
            <person name="Borowsky M."/>
            <person name="Boukhgalter B."/>
            <person name="Brunache A."/>
            <person name="Butler J."/>
            <person name="Calixte N."/>
            <person name="Calvo S."/>
            <person name="Camarata J."/>
            <person name="Campo K."/>
            <person name="Chang J."/>
            <person name="Cheshatsang Y."/>
            <person name="Citroen M."/>
            <person name="Collymore A."/>
            <person name="Considine T."/>
            <person name="Cook A."/>
            <person name="Cooke P."/>
            <person name="Corum B."/>
            <person name="Cuomo C."/>
            <person name="David R."/>
            <person name="Dawoe T."/>
            <person name="Degray S."/>
            <person name="Dodge S."/>
            <person name="Dooley K."/>
            <person name="Dorje P."/>
            <person name="Dorjee K."/>
            <person name="Dorris L."/>
            <person name="Duffey N."/>
            <person name="Dupes A."/>
            <person name="Elkins T."/>
            <person name="Engels R."/>
            <person name="Erickson J."/>
            <person name="Farina A."/>
            <person name="Faro S."/>
            <person name="Ferreira P."/>
            <person name="Fischer H."/>
            <person name="Fitzgerald M."/>
            <person name="Foley K."/>
            <person name="Gage D."/>
            <person name="Galagan J."/>
            <person name="Gearin G."/>
            <person name="Gnerre S."/>
            <person name="Gnirke A."/>
            <person name="Goyette A."/>
            <person name="Graham J."/>
            <person name="Grandbois E."/>
            <person name="Gyaltsen K."/>
            <person name="Hafez N."/>
            <person name="Hagopian D."/>
            <person name="Hagos B."/>
            <person name="Hall J."/>
            <person name="Hatcher B."/>
            <person name="Heller A."/>
            <person name="Higgins H."/>
            <person name="Honan T."/>
            <person name="Horn A."/>
            <person name="Houde N."/>
            <person name="Hughes L."/>
            <person name="Hulme W."/>
            <person name="Husby E."/>
            <person name="Iliev I."/>
            <person name="Jaffe D."/>
            <person name="Jones C."/>
            <person name="Kamal M."/>
            <person name="Kamat A."/>
            <person name="Kamvysselis M."/>
            <person name="Karlsson E."/>
            <person name="Kells C."/>
            <person name="Kieu A."/>
            <person name="Kisner P."/>
            <person name="Kodira C."/>
            <person name="Kulbokas E."/>
            <person name="Labutti K."/>
            <person name="Lama D."/>
            <person name="Landers T."/>
            <person name="Leger J."/>
            <person name="Levine S."/>
            <person name="Lewis D."/>
            <person name="Lewis T."/>
            <person name="Lindblad-toh K."/>
            <person name="Liu X."/>
            <person name="Lokyitsang T."/>
            <person name="Lokyitsang Y."/>
            <person name="Lucien O."/>
            <person name="Lui A."/>
            <person name="Ma L.J."/>
            <person name="Mabbitt R."/>
            <person name="Macdonald J."/>
            <person name="Maclean C."/>
            <person name="Major J."/>
            <person name="Manning J."/>
            <person name="Marabella R."/>
            <person name="Maru K."/>
            <person name="Matthews C."/>
            <person name="Mauceli E."/>
            <person name="Mccarthy M."/>
            <person name="Mcdonough S."/>
            <person name="Mcghee T."/>
            <person name="Meldrim J."/>
            <person name="Meneus L."/>
            <person name="Mesirov J."/>
            <person name="Mihalev A."/>
            <person name="Mihova T."/>
            <person name="Mikkelsen T."/>
            <person name="Mlenga V."/>
            <person name="Moru K."/>
            <person name="Mozes J."/>
            <person name="Mulrain L."/>
            <person name="Munson G."/>
            <person name="Naylor J."/>
            <person name="Newes C."/>
            <person name="Nguyen C."/>
            <person name="Nguyen N."/>
            <person name="Nguyen T."/>
            <person name="Nicol R."/>
            <person name="Nielsen C."/>
            <person name="Nizzari M."/>
            <person name="Norbu C."/>
            <person name="Norbu N."/>
            <person name="O'donnell P."/>
            <person name="Okoawo O."/>
            <person name="O'leary S."/>
            <person name="Omotosho B."/>
            <person name="O'neill K."/>
            <person name="Osman S."/>
            <person name="Parker S."/>
            <person name="Perrin D."/>
            <person name="Phunkhang P."/>
            <person name="Piqani B."/>
            <person name="Purcell S."/>
            <person name="Rachupka T."/>
            <person name="Ramasamy U."/>
            <person name="Rameau R."/>
            <person name="Ray V."/>
            <person name="Raymond C."/>
            <person name="Retta R."/>
            <person name="Richardson S."/>
            <person name="Rise C."/>
            <person name="Rodriguez J."/>
            <person name="Rogers J."/>
            <person name="Rogov P."/>
            <person name="Rutman M."/>
            <person name="Schupbach R."/>
            <person name="Seaman C."/>
            <person name="Settipalli S."/>
            <person name="Sharpe T."/>
            <person name="Sheridan J."/>
            <person name="Sherpa N."/>
            <person name="Shi J."/>
            <person name="Smirnov S."/>
            <person name="Smith C."/>
            <person name="Sougnez C."/>
            <person name="Spencer B."/>
            <person name="Stalker J."/>
            <person name="Stange-thomann N."/>
            <person name="Stavropoulos S."/>
            <person name="Stetson K."/>
            <person name="Stone C."/>
            <person name="Stone S."/>
            <person name="Stubbs M."/>
            <person name="Talamas J."/>
            <person name="Tchuinga P."/>
            <person name="Tenzing P."/>
            <person name="Tesfaye S."/>
            <person name="Theodore J."/>
            <person name="Thoulutsang Y."/>
            <person name="Topham K."/>
            <person name="Towey S."/>
            <person name="Tsamla T."/>
            <person name="Tsomo N."/>
            <person name="Vallee D."/>
            <person name="Vassiliev H."/>
            <person name="Venkataraman V."/>
            <person name="Vinson J."/>
            <person name="Vo A."/>
            <person name="Wade C."/>
            <person name="Wang S."/>
            <person name="Wangchuk T."/>
            <person name="Wangdi T."/>
            <person name="Whittaker C."/>
            <person name="Wilkinson J."/>
            <person name="Wu Y."/>
            <person name="Wyman D."/>
            <person name="Yadav S."/>
            <person name="Yang S."/>
            <person name="Yang X."/>
            <person name="Yeager S."/>
            <person name="Yee E."/>
            <person name="Young G."/>
            <person name="Zainoun J."/>
            <person name="Zembeck L."/>
            <person name="Zimmer A."/>
            <person name="Zody M."/>
            <person name="Lander E."/>
        </authorList>
    </citation>
    <scope>NUCLEOTIDE SEQUENCE [LARGE SCALE GENOMIC DNA]</scope>
</reference>
<evidence type="ECO:0000256" key="3">
    <source>
        <dbReference type="ARBA" id="ARBA00022448"/>
    </source>
</evidence>
<evidence type="ECO:0000256" key="1">
    <source>
        <dbReference type="ARBA" id="ARBA00004514"/>
    </source>
</evidence>
<evidence type="ECO:0000256" key="4">
    <source>
        <dbReference type="ARBA" id="ARBA00022490"/>
    </source>
</evidence>
<dbReference type="InParanoid" id="H2Z249"/>
<dbReference type="InterPro" id="IPR007317">
    <property type="entry name" value="GET4"/>
</dbReference>
<dbReference type="Gene3D" id="1.25.40.10">
    <property type="entry name" value="Tetratricopeptide repeat domain"/>
    <property type="match status" value="1"/>
</dbReference>